<evidence type="ECO:0000313" key="6">
    <source>
        <dbReference type="Proteomes" id="UP000190837"/>
    </source>
</evidence>
<proteinExistence type="predicted"/>
<evidence type="ECO:0000256" key="4">
    <source>
        <dbReference type="ARBA" id="ARBA00022927"/>
    </source>
</evidence>
<dbReference type="SUPFAM" id="SSF89392">
    <property type="entry name" value="Prokaryotic lipoproteins and lipoprotein localization factors"/>
    <property type="match status" value="1"/>
</dbReference>
<evidence type="ECO:0000256" key="1">
    <source>
        <dbReference type="ARBA" id="ARBA00011245"/>
    </source>
</evidence>
<accession>A0A1C3H4F0</accession>
<keyword evidence="5" id="KW-0472">Membrane</keyword>
<dbReference type="GO" id="GO:0015031">
    <property type="term" value="P:protein transport"/>
    <property type="evidence" value="ECO:0007669"/>
    <property type="project" value="UniProtKB-KW"/>
</dbReference>
<keyword evidence="4" id="KW-0653">Protein transport</keyword>
<dbReference type="InterPro" id="IPR029046">
    <property type="entry name" value="LolA/LolB/LppX"/>
</dbReference>
<dbReference type="AlphaFoldDB" id="A0A1C3H4F0"/>
<dbReference type="Proteomes" id="UP000190837">
    <property type="component" value="Unassembled WGS sequence"/>
</dbReference>
<gene>
    <name evidence="5" type="ORF">CHUV0807_1251</name>
</gene>
<comment type="subunit">
    <text evidence="1">Monomer.</text>
</comment>
<dbReference type="InterPro" id="IPR004564">
    <property type="entry name" value="OM_lipoprot_carrier_LolA-like"/>
</dbReference>
<reference evidence="6" key="1">
    <citation type="submission" date="2016-04" db="EMBL/GenBank/DDBJ databases">
        <authorList>
            <person name="Tagini F."/>
        </authorList>
    </citation>
    <scope>NUCLEOTIDE SEQUENCE [LARGE SCALE GENOMIC DNA]</scope>
    <source>
        <strain evidence="6">CHUV0807</strain>
    </source>
</reference>
<dbReference type="Gene3D" id="2.50.20.10">
    <property type="entry name" value="Lipoprotein localisation LolA/LolB/LppX"/>
    <property type="match status" value="1"/>
</dbReference>
<protein>
    <submittedName>
        <fullName evidence="5">FIG027190: Putative transmembrane protein</fullName>
    </submittedName>
</protein>
<evidence type="ECO:0000313" key="5">
    <source>
        <dbReference type="EMBL" id="SAM64549.1"/>
    </source>
</evidence>
<organism evidence="5 6">
    <name type="scientific">Cardiobacterium hominis</name>
    <dbReference type="NCBI Taxonomy" id="2718"/>
    <lineage>
        <taxon>Bacteria</taxon>
        <taxon>Pseudomonadati</taxon>
        <taxon>Pseudomonadota</taxon>
        <taxon>Gammaproteobacteria</taxon>
        <taxon>Cardiobacteriales</taxon>
        <taxon>Cardiobacteriaceae</taxon>
        <taxon>Cardiobacterium</taxon>
    </lineage>
</organism>
<sequence>MPPHLPLKATSRQKANNLLLYAKSPQPRAFLRTAVYTAMNRIRAFLFPLLFLCSAFAHAISVADITAQLRAQHAPSGRFTQTRYLRGMSQPLAASGTFALDGETLYWTLEKPFASRLRITPEGVSQWQDGSWRTTGQTALNDAQTRLFLAFLRADSATLGEYFDMSAEGEAAAWTLHLSPKTALMRQIFRGIDIYGGAYVARVVLEEAQGDRSELFFQPEP</sequence>
<dbReference type="EMBL" id="FKLO01000045">
    <property type="protein sequence ID" value="SAM64549.1"/>
    <property type="molecule type" value="Genomic_DNA"/>
</dbReference>
<evidence type="ECO:0000256" key="2">
    <source>
        <dbReference type="ARBA" id="ARBA00022448"/>
    </source>
</evidence>
<dbReference type="Pfam" id="PF19574">
    <property type="entry name" value="LolA_3"/>
    <property type="match status" value="1"/>
</dbReference>
<keyword evidence="2" id="KW-0813">Transport</keyword>
<name>A0A1C3H4F0_9GAMM</name>
<dbReference type="CDD" id="cd16325">
    <property type="entry name" value="LolA"/>
    <property type="match status" value="1"/>
</dbReference>
<evidence type="ECO:0000256" key="3">
    <source>
        <dbReference type="ARBA" id="ARBA00022729"/>
    </source>
</evidence>
<keyword evidence="5" id="KW-0812">Transmembrane</keyword>
<keyword evidence="3" id="KW-0732">Signal</keyword>